<dbReference type="SUPFAM" id="SSF52518">
    <property type="entry name" value="Thiamin diphosphate-binding fold (THDP-binding)"/>
    <property type="match status" value="1"/>
</dbReference>
<dbReference type="AlphaFoldDB" id="A0A833L540"/>
<dbReference type="EMBL" id="WPAF01000001">
    <property type="protein sequence ID" value="KAF0135272.1"/>
    <property type="molecule type" value="Genomic_DNA"/>
</dbReference>
<proteinExistence type="predicted"/>
<dbReference type="InterPro" id="IPR029061">
    <property type="entry name" value="THDP-binding"/>
</dbReference>
<evidence type="ECO:0000259" key="4">
    <source>
        <dbReference type="Pfam" id="PF00676"/>
    </source>
</evidence>
<name>A0A833L540_UNCSA</name>
<dbReference type="PANTHER" id="PTHR11516:SF2">
    <property type="entry name" value="PYRUVATE DEHYDROGENASE ALPHA SUBUNIT"/>
    <property type="match status" value="1"/>
</dbReference>
<keyword evidence="3" id="KW-0786">Thiamine pyrophosphate</keyword>
<sequence>MRKKFFEQMLLIRLFEEKIEELFTQGILFGTTHACIGQEAVAVGITQAMNEGDIITSNHRGHGHFIASTDDVDGLMAELMGKATGICAGRSGSQHLCKGDFYANGITGGMTAVATGMALAEKLKKSERIVISFFGDGALGEGVLYESLNMASLWKLPIVYVLENNYYAMSTHISCGVAGSMIDRAKAFGIEAQELNTNDVEVIYSSFEKIADGVRKQSRPHFLVINTYRQCGHSKSDDCNYRTREEEIGWKDKDPLTILGARLDKDVKNSIREKCASRIESAVEKASKADFPKIDSIYEGLFQ</sequence>
<protein>
    <recommendedName>
        <fullName evidence="4">Dehydrogenase E1 component domain-containing protein</fullName>
    </recommendedName>
</protein>
<evidence type="ECO:0000256" key="2">
    <source>
        <dbReference type="ARBA" id="ARBA00023002"/>
    </source>
</evidence>
<gene>
    <name evidence="5" type="ORF">FD145_98</name>
</gene>
<keyword evidence="2" id="KW-0560">Oxidoreductase</keyword>
<organism evidence="5 6">
    <name type="scientific">Candidatus Saganbacteria bacterium</name>
    <dbReference type="NCBI Taxonomy" id="2575572"/>
    <lineage>
        <taxon>Bacteria</taxon>
        <taxon>Bacillati</taxon>
        <taxon>Saganbacteria</taxon>
    </lineage>
</organism>
<dbReference type="Gene3D" id="3.40.50.970">
    <property type="match status" value="1"/>
</dbReference>
<accession>A0A833L540</accession>
<feature type="domain" description="Dehydrogenase E1 component" evidence="4">
    <location>
        <begin position="8"/>
        <end position="293"/>
    </location>
</feature>
<evidence type="ECO:0000313" key="5">
    <source>
        <dbReference type="EMBL" id="KAF0135272.1"/>
    </source>
</evidence>
<dbReference type="PANTHER" id="PTHR11516">
    <property type="entry name" value="PYRUVATE DEHYDROGENASE E1 COMPONENT, ALPHA SUBUNIT BACTERIAL AND ORGANELLAR"/>
    <property type="match status" value="1"/>
</dbReference>
<dbReference type="InterPro" id="IPR050642">
    <property type="entry name" value="PDH_E1_Alpha_Subunit"/>
</dbReference>
<evidence type="ECO:0000313" key="6">
    <source>
        <dbReference type="Proteomes" id="UP000488506"/>
    </source>
</evidence>
<dbReference type="CDD" id="cd02000">
    <property type="entry name" value="TPP_E1_PDC_ADC_BCADC"/>
    <property type="match status" value="1"/>
</dbReference>
<dbReference type="GO" id="GO:0006086">
    <property type="term" value="P:pyruvate decarboxylation to acetyl-CoA"/>
    <property type="evidence" value="ECO:0007669"/>
    <property type="project" value="TreeGrafter"/>
</dbReference>
<dbReference type="Pfam" id="PF00676">
    <property type="entry name" value="E1_dh"/>
    <property type="match status" value="1"/>
</dbReference>
<dbReference type="Proteomes" id="UP000488506">
    <property type="component" value="Unassembled WGS sequence"/>
</dbReference>
<dbReference type="GO" id="GO:0016624">
    <property type="term" value="F:oxidoreductase activity, acting on the aldehyde or oxo group of donors, disulfide as acceptor"/>
    <property type="evidence" value="ECO:0007669"/>
    <property type="project" value="InterPro"/>
</dbReference>
<comment type="caution">
    <text evidence="5">The sequence shown here is derived from an EMBL/GenBank/DDBJ whole genome shotgun (WGS) entry which is preliminary data.</text>
</comment>
<evidence type="ECO:0000256" key="3">
    <source>
        <dbReference type="ARBA" id="ARBA00023052"/>
    </source>
</evidence>
<comment type="cofactor">
    <cofactor evidence="1">
        <name>thiamine diphosphate</name>
        <dbReference type="ChEBI" id="CHEBI:58937"/>
    </cofactor>
</comment>
<dbReference type="InterPro" id="IPR001017">
    <property type="entry name" value="DH_E1"/>
</dbReference>
<reference evidence="5 6" key="1">
    <citation type="submission" date="2019-12" db="EMBL/GenBank/DDBJ databases">
        <authorList>
            <person name="Wolfe R."/>
            <person name="Danczak R."/>
            <person name="Wilkins M."/>
        </authorList>
    </citation>
    <scope>NUCLEOTIDE SEQUENCE [LARGE SCALE GENOMIC DNA]</scope>
    <source>
        <strain evidence="5">X2_MaxBin.013</strain>
    </source>
</reference>
<evidence type="ECO:0000256" key="1">
    <source>
        <dbReference type="ARBA" id="ARBA00001964"/>
    </source>
</evidence>